<evidence type="ECO:0000313" key="9">
    <source>
        <dbReference type="EMBL" id="KKA29520.1"/>
    </source>
</evidence>
<dbReference type="PANTHER" id="PTHR48078">
    <property type="entry name" value="THREONINE DEHYDRATASE, MITOCHONDRIAL-RELATED"/>
    <property type="match status" value="1"/>
</dbReference>
<dbReference type="EC" id="4.3.1.17" evidence="4"/>
<gene>
    <name evidence="9" type="ORF">TD95_001570</name>
</gene>
<comment type="catalytic activity">
    <reaction evidence="7">
        <text>L-serine = pyruvate + NH4(+)</text>
        <dbReference type="Rhea" id="RHEA:19169"/>
        <dbReference type="ChEBI" id="CHEBI:15361"/>
        <dbReference type="ChEBI" id="CHEBI:28938"/>
        <dbReference type="ChEBI" id="CHEBI:33384"/>
        <dbReference type="EC" id="4.3.1.17"/>
    </reaction>
</comment>
<dbReference type="Pfam" id="PF00291">
    <property type="entry name" value="PALP"/>
    <property type="match status" value="1"/>
</dbReference>
<keyword evidence="10" id="KW-1185">Reference proteome</keyword>
<dbReference type="GO" id="GO:0009097">
    <property type="term" value="P:isoleucine biosynthetic process"/>
    <property type="evidence" value="ECO:0007669"/>
    <property type="project" value="TreeGrafter"/>
</dbReference>
<evidence type="ECO:0000259" key="8">
    <source>
        <dbReference type="Pfam" id="PF00291"/>
    </source>
</evidence>
<dbReference type="PANTHER" id="PTHR48078:SF2">
    <property type="entry name" value="CATABOLIC L-SERINE_THREONINE DEHYDRATASE"/>
    <property type="match status" value="1"/>
</dbReference>
<evidence type="ECO:0000256" key="5">
    <source>
        <dbReference type="ARBA" id="ARBA00022898"/>
    </source>
</evidence>
<dbReference type="InterPro" id="IPR001926">
    <property type="entry name" value="TrpB-like_PALP"/>
</dbReference>
<evidence type="ECO:0000256" key="1">
    <source>
        <dbReference type="ARBA" id="ARBA00001933"/>
    </source>
</evidence>
<dbReference type="Proteomes" id="UP000033483">
    <property type="component" value="Unassembled WGS sequence"/>
</dbReference>
<keyword evidence="5" id="KW-0663">Pyridoxal phosphate</keyword>
<evidence type="ECO:0000256" key="2">
    <source>
        <dbReference type="ARBA" id="ARBA00008639"/>
    </source>
</evidence>
<protein>
    <recommendedName>
        <fullName evidence="4">L-serine ammonia-lyase</fullName>
        <ecNumber evidence="4">4.3.1.17</ecNumber>
    </recommendedName>
</protein>
<dbReference type="GO" id="GO:0006565">
    <property type="term" value="P:L-serine catabolic process"/>
    <property type="evidence" value="ECO:0007669"/>
    <property type="project" value="TreeGrafter"/>
</dbReference>
<organism evidence="9 10">
    <name type="scientific">Thielaviopsis punctulata</name>
    <dbReference type="NCBI Taxonomy" id="72032"/>
    <lineage>
        <taxon>Eukaryota</taxon>
        <taxon>Fungi</taxon>
        <taxon>Dikarya</taxon>
        <taxon>Ascomycota</taxon>
        <taxon>Pezizomycotina</taxon>
        <taxon>Sordariomycetes</taxon>
        <taxon>Hypocreomycetidae</taxon>
        <taxon>Microascales</taxon>
        <taxon>Ceratocystidaceae</taxon>
        <taxon>Thielaviopsis</taxon>
    </lineage>
</organism>
<dbReference type="AlphaFoldDB" id="A0A0F4ZH25"/>
<evidence type="ECO:0000313" key="10">
    <source>
        <dbReference type="Proteomes" id="UP000033483"/>
    </source>
</evidence>
<comment type="caution">
    <text evidence="9">The sequence shown here is derived from an EMBL/GenBank/DDBJ whole genome shotgun (WGS) entry which is preliminary data.</text>
</comment>
<proteinExistence type="inferred from homology"/>
<comment type="similarity">
    <text evidence="3">Belongs to the serine/threonine dehydratase family.</text>
</comment>
<evidence type="ECO:0000256" key="6">
    <source>
        <dbReference type="ARBA" id="ARBA00023239"/>
    </source>
</evidence>
<evidence type="ECO:0000256" key="3">
    <source>
        <dbReference type="ARBA" id="ARBA00010869"/>
    </source>
</evidence>
<dbReference type="PROSITE" id="PS00165">
    <property type="entry name" value="DEHYDRATASE_SER_THR"/>
    <property type="match status" value="1"/>
</dbReference>
<evidence type="ECO:0000256" key="7">
    <source>
        <dbReference type="ARBA" id="ARBA00049406"/>
    </source>
</evidence>
<dbReference type="GO" id="GO:0003941">
    <property type="term" value="F:L-serine ammonia-lyase activity"/>
    <property type="evidence" value="ECO:0007669"/>
    <property type="project" value="UniProtKB-EC"/>
</dbReference>
<dbReference type="Gene3D" id="3.40.50.1100">
    <property type="match status" value="2"/>
</dbReference>
<dbReference type="InterPro" id="IPR050147">
    <property type="entry name" value="Ser/Thr_Dehydratase"/>
</dbReference>
<dbReference type="InterPro" id="IPR036052">
    <property type="entry name" value="TrpB-like_PALP_sf"/>
</dbReference>
<dbReference type="InterPro" id="IPR000634">
    <property type="entry name" value="Ser/Thr_deHydtase_PyrdxlP-BS"/>
</dbReference>
<dbReference type="InterPro" id="IPR027278">
    <property type="entry name" value="ACCD_DCysDesulf"/>
</dbReference>
<sequence length="334" mass="35413">MGSINISQTPWIETPCIRSSSLSRIAGCNIWLKLDNLQPSGSFKSRGIGNLIATTAASASGPVHFYCCSSGNAGIACALAARAVNLPATIVVHSRSSPVMLDKIKALGATVHVAGDSLADADAFLRTQLLPHDPSGVYVSPYDHELIWSGAQGVVDEIAAQVSGPVDGIVCSVGGGGLFNGIVQGVRLHRERGDWSNVGKARVLAVETRGADSLDACVRQGEWARIERITSIAASLGLTQVSQRTWDLFQSEQARNVVVSDGQAAMACVRFADDERIMVEPACGATVATVYEGLLEAKLKKEDKPWEEHNIVLEICGGSGVTLDILAEWRKTYG</sequence>
<evidence type="ECO:0000256" key="4">
    <source>
        <dbReference type="ARBA" id="ARBA00012093"/>
    </source>
</evidence>
<dbReference type="EMBL" id="LAEV01000801">
    <property type="protein sequence ID" value="KKA29520.1"/>
    <property type="molecule type" value="Genomic_DNA"/>
</dbReference>
<accession>A0A0F4ZH25</accession>
<dbReference type="GO" id="GO:0030170">
    <property type="term" value="F:pyridoxal phosphate binding"/>
    <property type="evidence" value="ECO:0007669"/>
    <property type="project" value="InterPro"/>
</dbReference>
<dbReference type="OrthoDB" id="7773036at2759"/>
<dbReference type="GO" id="GO:0016846">
    <property type="term" value="F:carbon-sulfur lyase activity"/>
    <property type="evidence" value="ECO:0007669"/>
    <property type="project" value="UniProtKB-ARBA"/>
</dbReference>
<dbReference type="PIRSF" id="PIRSF006278">
    <property type="entry name" value="ACCD_DCysDesulf"/>
    <property type="match status" value="1"/>
</dbReference>
<dbReference type="SUPFAM" id="SSF53686">
    <property type="entry name" value="Tryptophan synthase beta subunit-like PLP-dependent enzymes"/>
    <property type="match status" value="1"/>
</dbReference>
<dbReference type="GO" id="GO:0004794">
    <property type="term" value="F:threonine deaminase activity"/>
    <property type="evidence" value="ECO:0007669"/>
    <property type="project" value="TreeGrafter"/>
</dbReference>
<dbReference type="GO" id="GO:0006567">
    <property type="term" value="P:L-threonine catabolic process"/>
    <property type="evidence" value="ECO:0007669"/>
    <property type="project" value="TreeGrafter"/>
</dbReference>
<name>A0A0F4ZH25_9PEZI</name>
<feature type="domain" description="Tryptophan synthase beta chain-like PALP" evidence="8">
    <location>
        <begin position="12"/>
        <end position="302"/>
    </location>
</feature>
<reference evidence="9 10" key="1">
    <citation type="submission" date="2015-03" db="EMBL/GenBank/DDBJ databases">
        <authorList>
            <person name="Radwan O."/>
            <person name="Al-Naeli F.A."/>
            <person name="Rendon G.A."/>
            <person name="Fields C."/>
        </authorList>
    </citation>
    <scope>NUCLEOTIDE SEQUENCE [LARGE SCALE GENOMIC DNA]</scope>
    <source>
        <strain evidence="9">CR-DP1</strain>
    </source>
</reference>
<keyword evidence="6" id="KW-0456">Lyase</keyword>
<comment type="similarity">
    <text evidence="2">Belongs to the ACC deaminase/D-cysteine desulfhydrase family.</text>
</comment>
<comment type="cofactor">
    <cofactor evidence="1">
        <name>pyridoxal 5'-phosphate</name>
        <dbReference type="ChEBI" id="CHEBI:597326"/>
    </cofactor>
</comment>